<dbReference type="PANTHER" id="PTHR34847">
    <property type="entry name" value="NODULATION PROTEIN U"/>
    <property type="match status" value="1"/>
</dbReference>
<feature type="domain" description="Carbamoyltransferase C-terminal" evidence="3">
    <location>
        <begin position="411"/>
        <end position="582"/>
    </location>
</feature>
<reference evidence="4 5" key="1">
    <citation type="submission" date="2024-01" db="EMBL/GenBank/DDBJ databases">
        <title>Genome insights into Plantactinospora sonchi sp. nov.</title>
        <authorList>
            <person name="Wang L."/>
        </authorList>
    </citation>
    <scope>NUCLEOTIDE SEQUENCE [LARGE SCALE GENOMIC DNA]</scope>
    <source>
        <strain evidence="4 5">NEAU-QY2</strain>
    </source>
</reference>
<dbReference type="Pfam" id="PF02543">
    <property type="entry name" value="Carbam_trans_N"/>
    <property type="match status" value="1"/>
</dbReference>
<dbReference type="EMBL" id="JAZGQK010000021">
    <property type="protein sequence ID" value="MEE6261676.1"/>
    <property type="molecule type" value="Genomic_DNA"/>
</dbReference>
<evidence type="ECO:0000313" key="5">
    <source>
        <dbReference type="Proteomes" id="UP001332243"/>
    </source>
</evidence>
<comment type="caution">
    <text evidence="4">The sequence shown here is derived from an EMBL/GenBank/DDBJ whole genome shotgun (WGS) entry which is preliminary data.</text>
</comment>
<proteinExistence type="inferred from homology"/>
<dbReference type="SUPFAM" id="SSF53067">
    <property type="entry name" value="Actin-like ATPase domain"/>
    <property type="match status" value="1"/>
</dbReference>
<keyword evidence="5" id="KW-1185">Reference proteome</keyword>
<dbReference type="InterPro" id="IPR043129">
    <property type="entry name" value="ATPase_NBD"/>
</dbReference>
<dbReference type="Pfam" id="PF16861">
    <property type="entry name" value="Carbam_trans_C"/>
    <property type="match status" value="1"/>
</dbReference>
<evidence type="ECO:0000256" key="1">
    <source>
        <dbReference type="ARBA" id="ARBA00006129"/>
    </source>
</evidence>
<dbReference type="Gene3D" id="3.90.870.20">
    <property type="entry name" value="Carbamoyltransferase, C-terminal domain"/>
    <property type="match status" value="1"/>
</dbReference>
<name>A0ABU7RYT8_9ACTN</name>
<dbReference type="InterPro" id="IPR031730">
    <property type="entry name" value="Carbam_trans_C"/>
</dbReference>
<dbReference type="Proteomes" id="UP001332243">
    <property type="component" value="Unassembled WGS sequence"/>
</dbReference>
<gene>
    <name evidence="4" type="ORF">V1633_24640</name>
</gene>
<dbReference type="Gene3D" id="3.30.420.40">
    <property type="match status" value="2"/>
</dbReference>
<dbReference type="InterPro" id="IPR003696">
    <property type="entry name" value="Carbtransf_dom"/>
</dbReference>
<organism evidence="4 5">
    <name type="scientific">Plantactinospora sonchi</name>
    <dbReference type="NCBI Taxonomy" id="1544735"/>
    <lineage>
        <taxon>Bacteria</taxon>
        <taxon>Bacillati</taxon>
        <taxon>Actinomycetota</taxon>
        <taxon>Actinomycetes</taxon>
        <taxon>Micromonosporales</taxon>
        <taxon>Micromonosporaceae</taxon>
        <taxon>Plantactinospora</taxon>
    </lineage>
</organism>
<evidence type="ECO:0000313" key="4">
    <source>
        <dbReference type="EMBL" id="MEE6261676.1"/>
    </source>
</evidence>
<protein>
    <submittedName>
        <fullName evidence="4">Carbamoyltransferase C-terminal domain-containing protein</fullName>
    </submittedName>
</protein>
<accession>A0ABU7RYT8</accession>
<feature type="domain" description="Carbamoyltransferase" evidence="2">
    <location>
        <begin position="41"/>
        <end position="363"/>
    </location>
</feature>
<comment type="similarity">
    <text evidence="1">Belongs to the NodU/CmcH family.</text>
</comment>
<dbReference type="InterPro" id="IPR051338">
    <property type="entry name" value="NodU/CmcH_Carbamoyltrnsfr"/>
</dbReference>
<dbReference type="InterPro" id="IPR038152">
    <property type="entry name" value="Carbam_trans_C_sf"/>
</dbReference>
<dbReference type="PANTHER" id="PTHR34847:SF1">
    <property type="entry name" value="NODULATION PROTEIN U"/>
    <property type="match status" value="1"/>
</dbReference>
<dbReference type="RefSeq" id="WP_331216754.1">
    <property type="nucleotide sequence ID" value="NZ_JAZGQK010000021.1"/>
</dbReference>
<evidence type="ECO:0000259" key="3">
    <source>
        <dbReference type="Pfam" id="PF16861"/>
    </source>
</evidence>
<sequence>MTGRRRTVVLGYSGLHGSAELKRSHFPDLDEREARLFQGLDSAAALVVDGELVAAVQQERYSGIKFDHSFPVDAMVSCLAVAGLGFADVDAVAHNFDHSHMRVFAEGEEYARRRYREVLDPARQTELLHRFVPALARHRVTPVAHHRAHALTAAVPSGFDDALVVVVDGMGELHAVSVYTWRNGQLTRLAALDYRASLGLFYAILTMHLGYWPNSDEYKVMALAALGDPARYRDVLTEAVRCEPDGRLDVPLLRLNRGPRARETFATSRDWLAARVCPERRAGEELTRAHIDLASAAQKRVEQALTHLVSYWVRRTGLRRVAFAGGVALNCVAIGKLAASGLVDGVYVQPAAGDEGTAVGAALALAGPAVSGTRYPAMTYLGPDVAEDGPPAGQPYWSVSVAAGVAEAAVARLLAEGRIVGWAQGRLEFGPRALGNRSILADPRDRDARERVNAAVKFREEFRPLAPAVKAERADEWFVVPAGTNMRHMTVAVPVRPASAGRIAAVVHDDGTARVQAVHQVDNPRFWRILDEFERLTGTPVLMNTSLNVKGQPTARAGAEAFRTFDSSRLDVLVVGDRLYAKPEAVSAAEQAVSAAERSAAEAGGRTVLGSALGR</sequence>
<evidence type="ECO:0000259" key="2">
    <source>
        <dbReference type="Pfam" id="PF02543"/>
    </source>
</evidence>